<sequence>MSTPYSPKQFFRKISNAFLIKYFEHKNIEFGIDLHAVDENDVNTIFKYFLELSDDVRDNVVADFYSINSLASEGGIIALIDEAKEYGNIEFVEVITDVLGLHNKSMWAFLNNPEYWQGASLYFQADNITPTAWRKIKNLPKAKLALIKLDIDLLSKAISDHFHFEEGRGRHCKIENYKRGDLEYFCAFPEDFAKSTVEWVEHKLIDLPHTMAFEIIMVYCEKNGTLDIHAKNNTKSIPVLQKLFAEYILKAPLPEHGLVEKQVYNLDVLTEQDFEFKIPKEGGIYSVALIEARSSHKAIPSSYITIGECTTRNKNAIHEQLHQLNLILVDRFISQVTLKVSFYPTMSKKTRNKLIKITHPDKCRLGYCGDDLVIRKMLIASDIEPHVIDEEQLEFKCM</sequence>
<dbReference type="AlphaFoldDB" id="A0A5C6QA79"/>
<comment type="caution">
    <text evidence="1">The sequence shown here is derived from an EMBL/GenBank/DDBJ whole genome shotgun (WGS) entry which is preliminary data.</text>
</comment>
<dbReference type="EMBL" id="VOLT01000009">
    <property type="protein sequence ID" value="TWX65944.1"/>
    <property type="molecule type" value="Genomic_DNA"/>
</dbReference>
<organism evidence="1 2">
    <name type="scientific">Colwellia demingiae</name>
    <dbReference type="NCBI Taxonomy" id="89401"/>
    <lineage>
        <taxon>Bacteria</taxon>
        <taxon>Pseudomonadati</taxon>
        <taxon>Pseudomonadota</taxon>
        <taxon>Gammaproteobacteria</taxon>
        <taxon>Alteromonadales</taxon>
        <taxon>Colwelliaceae</taxon>
        <taxon>Colwellia</taxon>
    </lineage>
</organism>
<evidence type="ECO:0000313" key="1">
    <source>
        <dbReference type="EMBL" id="TWX65944.1"/>
    </source>
</evidence>
<dbReference type="Proteomes" id="UP000321822">
    <property type="component" value="Unassembled WGS sequence"/>
</dbReference>
<keyword evidence="2" id="KW-1185">Reference proteome</keyword>
<accession>A0A5C6QA79</accession>
<protein>
    <submittedName>
        <fullName evidence="1">Uncharacterized protein</fullName>
    </submittedName>
</protein>
<dbReference type="RefSeq" id="WP_146789964.1">
    <property type="nucleotide sequence ID" value="NZ_VOLT01000009.1"/>
</dbReference>
<evidence type="ECO:0000313" key="2">
    <source>
        <dbReference type="Proteomes" id="UP000321822"/>
    </source>
</evidence>
<proteinExistence type="predicted"/>
<dbReference type="OrthoDB" id="9178262at2"/>
<reference evidence="1 2" key="1">
    <citation type="submission" date="2019-07" db="EMBL/GenBank/DDBJ databases">
        <title>Genomes of sea-ice associated Colwellia species.</title>
        <authorList>
            <person name="Bowman J.P."/>
        </authorList>
    </citation>
    <scope>NUCLEOTIDE SEQUENCE [LARGE SCALE GENOMIC DNA]</scope>
    <source>
        <strain evidence="1 2">ACAM 459</strain>
    </source>
</reference>
<name>A0A5C6QA79_9GAMM</name>
<gene>
    <name evidence="1" type="ORF">ESZ36_16710</name>
</gene>